<keyword evidence="2 3" id="KW-0808">Transferase</keyword>
<comment type="similarity">
    <text evidence="1 3">Belongs to the sulfotransferase 1 family.</text>
</comment>
<dbReference type="SUPFAM" id="SSF52540">
    <property type="entry name" value="P-loop containing nucleoside triphosphate hydrolases"/>
    <property type="match status" value="1"/>
</dbReference>
<dbReference type="GO" id="GO:0008146">
    <property type="term" value="F:sulfotransferase activity"/>
    <property type="evidence" value="ECO:0007669"/>
    <property type="project" value="InterPro"/>
</dbReference>
<proteinExistence type="inferred from homology"/>
<evidence type="ECO:0000256" key="2">
    <source>
        <dbReference type="ARBA" id="ARBA00022679"/>
    </source>
</evidence>
<dbReference type="PANTHER" id="PTHR11783">
    <property type="entry name" value="SULFOTRANSFERASE SULT"/>
    <property type="match status" value="1"/>
</dbReference>
<reference evidence="5" key="1">
    <citation type="submission" date="2022-01" db="EMBL/GenBank/DDBJ databases">
        <authorList>
            <person name="Braso-Vives M."/>
        </authorList>
    </citation>
    <scope>NUCLEOTIDE SEQUENCE</scope>
</reference>
<dbReference type="AlphaFoldDB" id="A0A8K0EYW0"/>
<dbReference type="InterPro" id="IPR000863">
    <property type="entry name" value="Sulfotransferase_dom"/>
</dbReference>
<protein>
    <recommendedName>
        <fullName evidence="3">Sulfotransferase</fullName>
        <ecNumber evidence="3">2.8.2.-</ecNumber>
    </recommendedName>
</protein>
<evidence type="ECO:0000256" key="3">
    <source>
        <dbReference type="RuleBase" id="RU361155"/>
    </source>
</evidence>
<name>A0A8K0EYW0_BRALA</name>
<accession>A0A8K0EYW0</accession>
<evidence type="ECO:0000313" key="6">
    <source>
        <dbReference type="Proteomes" id="UP000838412"/>
    </source>
</evidence>
<sequence>MAEGSADFKNTDDYTTTNVINGIKYPPHVKRENLEALAKFDLRDDDIVIVAFPKSGTNWVLEIVTKTLVTSGKIGASSSDDILDKGKLEFQYSHELRPRHVILQECASPRVISTHLNLDSVPPGISNPQNKVKIIVVMRNPKDTVVSYYHFGQKCRSLDGRKPLPPWDEYFRIFLEGKNTYGCYFDHVLGWWQRRDDPHFLFLKYEDMKKDLPNAVRTVAAFLQVNLDDASIETIAHACTFANMKGILDNSRIYDRTVNARKGLVGDWKTMFTDEQKKLFDQKCKTKLEGSGLHFDFE</sequence>
<gene>
    <name evidence="5" type="primary">SULT1C2</name>
    <name evidence="5" type="ORF">BLAG_LOCUS21266</name>
</gene>
<evidence type="ECO:0000259" key="4">
    <source>
        <dbReference type="Pfam" id="PF00685"/>
    </source>
</evidence>
<dbReference type="InterPro" id="IPR027417">
    <property type="entry name" value="P-loop_NTPase"/>
</dbReference>
<organism evidence="5 6">
    <name type="scientific">Branchiostoma lanceolatum</name>
    <name type="common">Common lancelet</name>
    <name type="synonym">Amphioxus lanceolatum</name>
    <dbReference type="NCBI Taxonomy" id="7740"/>
    <lineage>
        <taxon>Eukaryota</taxon>
        <taxon>Metazoa</taxon>
        <taxon>Chordata</taxon>
        <taxon>Cephalochordata</taxon>
        <taxon>Leptocardii</taxon>
        <taxon>Amphioxiformes</taxon>
        <taxon>Branchiostomatidae</taxon>
        <taxon>Branchiostoma</taxon>
    </lineage>
</organism>
<evidence type="ECO:0000256" key="1">
    <source>
        <dbReference type="ARBA" id="ARBA00005771"/>
    </source>
</evidence>
<dbReference type="Proteomes" id="UP000838412">
    <property type="component" value="Chromosome 6"/>
</dbReference>
<feature type="domain" description="Sulfotransferase" evidence="4">
    <location>
        <begin position="44"/>
        <end position="292"/>
    </location>
</feature>
<dbReference type="Gene3D" id="3.40.50.300">
    <property type="entry name" value="P-loop containing nucleotide triphosphate hydrolases"/>
    <property type="match status" value="1"/>
</dbReference>
<dbReference type="EMBL" id="OV696691">
    <property type="protein sequence ID" value="CAH1268261.1"/>
    <property type="molecule type" value="Genomic_DNA"/>
</dbReference>
<dbReference type="Pfam" id="PF00685">
    <property type="entry name" value="Sulfotransfer_1"/>
    <property type="match status" value="1"/>
</dbReference>
<dbReference type="OrthoDB" id="205623at2759"/>
<evidence type="ECO:0000313" key="5">
    <source>
        <dbReference type="EMBL" id="CAH1268261.1"/>
    </source>
</evidence>
<keyword evidence="6" id="KW-1185">Reference proteome</keyword>
<dbReference type="EC" id="2.8.2.-" evidence="3"/>